<proteinExistence type="predicted"/>
<evidence type="ECO:0000313" key="2">
    <source>
        <dbReference type="Proteomes" id="UP000042958"/>
    </source>
</evidence>
<dbReference type="OrthoDB" id="4323916at2759"/>
<protein>
    <submittedName>
        <fullName evidence="1">Uncharacterized protein</fullName>
    </submittedName>
</protein>
<gene>
    <name evidence="1" type="ORF">PMG11_11324</name>
</gene>
<dbReference type="EMBL" id="CDHK01000025">
    <property type="protein sequence ID" value="CEJ62839.1"/>
    <property type="molecule type" value="Genomic_DNA"/>
</dbReference>
<organism evidence="1 2">
    <name type="scientific">Penicillium brasilianum</name>
    <dbReference type="NCBI Taxonomy" id="104259"/>
    <lineage>
        <taxon>Eukaryota</taxon>
        <taxon>Fungi</taxon>
        <taxon>Dikarya</taxon>
        <taxon>Ascomycota</taxon>
        <taxon>Pezizomycotina</taxon>
        <taxon>Eurotiomycetes</taxon>
        <taxon>Eurotiomycetidae</taxon>
        <taxon>Eurotiales</taxon>
        <taxon>Aspergillaceae</taxon>
        <taxon>Penicillium</taxon>
    </lineage>
</organism>
<dbReference type="Proteomes" id="UP000042958">
    <property type="component" value="Unassembled WGS sequence"/>
</dbReference>
<evidence type="ECO:0000313" key="1">
    <source>
        <dbReference type="EMBL" id="CEJ62839.1"/>
    </source>
</evidence>
<name>A0A0F7U1I2_PENBI</name>
<accession>A0A0F7U1I2</accession>
<sequence>MDTPNIINPAEELPEIQSAGGHPPAGEPIIHMEQHPQIEVDLPSGPAIMSRTSISMYMNKLTRGQQPDNTERPSLRDQPFAPAMEALARLEREDPKLAFQAARLVGLYRRLWESCMAKHMEGKKLAQANDDLRETQQMLTNEKNRMQSSHDNQLAQLHFLDQALESSRLRLSEILKEWNRYSHSRNRLHQYTLRLSFSAPPPRS</sequence>
<keyword evidence="2" id="KW-1185">Reference proteome</keyword>
<dbReference type="AlphaFoldDB" id="A0A0F7U1I2"/>
<reference evidence="2" key="1">
    <citation type="journal article" date="2015" name="Genome Announc.">
        <title>Draft genome sequence of the fungus Penicillium brasilianum MG11.</title>
        <authorList>
            <person name="Horn F."/>
            <person name="Linde J."/>
            <person name="Mattern D.J."/>
            <person name="Walther G."/>
            <person name="Guthke R."/>
            <person name="Brakhage A.A."/>
            <person name="Valiante V."/>
        </authorList>
    </citation>
    <scope>NUCLEOTIDE SEQUENCE [LARGE SCALE GENOMIC DNA]</scope>
    <source>
        <strain evidence="2">MG11</strain>
    </source>
</reference>